<evidence type="ECO:0000313" key="4">
    <source>
        <dbReference type="EMBL" id="HIZ25159.1"/>
    </source>
</evidence>
<dbReference type="Gene3D" id="2.180.10.10">
    <property type="entry name" value="RHS repeat-associated core"/>
    <property type="match status" value="1"/>
</dbReference>
<feature type="domain" description="Teneurin-like YD-shell" evidence="3">
    <location>
        <begin position="72"/>
        <end position="192"/>
    </location>
</feature>
<evidence type="ECO:0000256" key="2">
    <source>
        <dbReference type="SAM" id="Phobius"/>
    </source>
</evidence>
<dbReference type="InterPro" id="IPR022385">
    <property type="entry name" value="Rhs_assc_core"/>
</dbReference>
<organism evidence="4 5">
    <name type="scientific">Candidatus Gallimonas intestinigallinarum</name>
    <dbReference type="NCBI Taxonomy" id="2838604"/>
    <lineage>
        <taxon>Bacteria</taxon>
        <taxon>Bacillati</taxon>
        <taxon>Bacillota</taxon>
        <taxon>Clostridia</taxon>
        <taxon>Candidatus Gallimonas</taxon>
    </lineage>
</organism>
<evidence type="ECO:0000313" key="5">
    <source>
        <dbReference type="Proteomes" id="UP000824044"/>
    </source>
</evidence>
<keyword evidence="1" id="KW-0677">Repeat</keyword>
<dbReference type="Proteomes" id="UP000824044">
    <property type="component" value="Unassembled WGS sequence"/>
</dbReference>
<keyword evidence="2" id="KW-0812">Transmembrane</keyword>
<keyword evidence="2" id="KW-1133">Transmembrane helix</keyword>
<reference evidence="4" key="2">
    <citation type="submission" date="2021-04" db="EMBL/GenBank/DDBJ databases">
        <authorList>
            <person name="Gilroy R."/>
        </authorList>
    </citation>
    <scope>NUCLEOTIDE SEQUENCE</scope>
    <source>
        <strain evidence="4">CHK33-5263</strain>
    </source>
</reference>
<dbReference type="NCBIfam" id="TIGR03696">
    <property type="entry name" value="Rhs_assc_core"/>
    <property type="match status" value="1"/>
</dbReference>
<reference evidence="4" key="1">
    <citation type="journal article" date="2021" name="PeerJ">
        <title>Extensive microbial diversity within the chicken gut microbiome revealed by metagenomics and culture.</title>
        <authorList>
            <person name="Gilroy R."/>
            <person name="Ravi A."/>
            <person name="Getino M."/>
            <person name="Pursley I."/>
            <person name="Horton D.L."/>
            <person name="Alikhan N.F."/>
            <person name="Baker D."/>
            <person name="Gharbi K."/>
            <person name="Hall N."/>
            <person name="Watson M."/>
            <person name="Adriaenssens E.M."/>
            <person name="Foster-Nyarko E."/>
            <person name="Jarju S."/>
            <person name="Secka A."/>
            <person name="Antonio M."/>
            <person name="Oren A."/>
            <person name="Chaudhuri R.R."/>
            <person name="La Ragione R."/>
            <person name="Hildebrand F."/>
            <person name="Pallen M.J."/>
        </authorList>
    </citation>
    <scope>NUCLEOTIDE SEQUENCE</scope>
    <source>
        <strain evidence="4">CHK33-5263</strain>
    </source>
</reference>
<comment type="caution">
    <text evidence="4">The sequence shown here is derived from an EMBL/GenBank/DDBJ whole genome shotgun (WGS) entry which is preliminary data.</text>
</comment>
<keyword evidence="2" id="KW-0472">Membrane</keyword>
<feature type="non-terminal residue" evidence="4">
    <location>
        <position position="336"/>
    </location>
</feature>
<accession>A0A9D2DY78</accession>
<dbReference type="EMBL" id="DXBS01000127">
    <property type="protein sequence ID" value="HIZ25159.1"/>
    <property type="molecule type" value="Genomic_DNA"/>
</dbReference>
<feature type="transmembrane region" description="Helical" evidence="2">
    <location>
        <begin position="202"/>
        <end position="223"/>
    </location>
</feature>
<dbReference type="InterPro" id="IPR050708">
    <property type="entry name" value="T6SS_VgrG/RHS"/>
</dbReference>
<dbReference type="InterPro" id="IPR056823">
    <property type="entry name" value="TEN-like_YD-shell"/>
</dbReference>
<proteinExistence type="predicted"/>
<protein>
    <recommendedName>
        <fullName evidence="3">Teneurin-like YD-shell domain-containing protein</fullName>
    </recommendedName>
</protein>
<dbReference type="AlphaFoldDB" id="A0A9D2DY78"/>
<dbReference type="Pfam" id="PF25023">
    <property type="entry name" value="TEN_YD-shell"/>
    <property type="match status" value="1"/>
</dbReference>
<gene>
    <name evidence="4" type="ORF">H9812_06800</name>
</gene>
<name>A0A9D2DY78_9FIRM</name>
<feature type="transmembrane region" description="Helical" evidence="2">
    <location>
        <begin position="229"/>
        <end position="251"/>
    </location>
</feature>
<sequence length="336" mass="35265">MYDAIGNPTTYRGKTATWTRGRTLTAYDGNTFSYDATGRRLSKNSIKFYYDSEGNLLKQSNGLEFFYSADGLVAIKYGGLPYLCRKDMLGNILALLDSSGNVVVQYKYDAWGNHTVTDANGNAITDANHIGNLNPFRYRGYYFDRETGFYFLQTRYYDPEVGRFLNMDGVEYSDTKSVNGINLYAYCGNNPVMGYDPDGNNFFNILASIAIIAAVAFVAIATVGTAVGVIAAGAAIGGTVGAVTGGINGAISAAENGEDIFEGFSSGMLSGTITGSISGAVAASPLGLGGQIAVNAALNGGDYLVNAAINQEEFSALDFGISIFSGAAAGWAGGSG</sequence>
<evidence type="ECO:0000256" key="1">
    <source>
        <dbReference type="ARBA" id="ARBA00022737"/>
    </source>
</evidence>
<dbReference type="PANTHER" id="PTHR32305">
    <property type="match status" value="1"/>
</dbReference>
<evidence type="ECO:0000259" key="3">
    <source>
        <dbReference type="Pfam" id="PF25023"/>
    </source>
</evidence>
<dbReference type="PANTHER" id="PTHR32305:SF15">
    <property type="entry name" value="PROTEIN RHSA-RELATED"/>
    <property type="match status" value="1"/>
</dbReference>